<name>A0ABQ9IW70_9CUCU</name>
<gene>
    <name evidence="1" type="ORF">NQ317_013781</name>
</gene>
<dbReference type="EMBL" id="JAPWTJ010002212">
    <property type="protein sequence ID" value="KAJ8967312.1"/>
    <property type="molecule type" value="Genomic_DNA"/>
</dbReference>
<proteinExistence type="predicted"/>
<feature type="non-terminal residue" evidence="1">
    <location>
        <position position="72"/>
    </location>
</feature>
<comment type="caution">
    <text evidence="1">The sequence shown here is derived from an EMBL/GenBank/DDBJ whole genome shotgun (WGS) entry which is preliminary data.</text>
</comment>
<sequence length="72" mass="8426">MIRILRQLQYCLKRCRVIPMEILITEMQILNIQIIFIRLSPLPLNQDYSLGLLDEREGATDLFDISSVSTFL</sequence>
<evidence type="ECO:0000313" key="1">
    <source>
        <dbReference type="EMBL" id="KAJ8967312.1"/>
    </source>
</evidence>
<reference evidence="1" key="1">
    <citation type="journal article" date="2023" name="Insect Mol. Biol.">
        <title>Genome sequencing provides insights into the evolution of gene families encoding plant cell wall-degrading enzymes in longhorned beetles.</title>
        <authorList>
            <person name="Shin N.R."/>
            <person name="Okamura Y."/>
            <person name="Kirsch R."/>
            <person name="Pauchet Y."/>
        </authorList>
    </citation>
    <scope>NUCLEOTIDE SEQUENCE</scope>
    <source>
        <strain evidence="1">MMC_N1</strain>
    </source>
</reference>
<protein>
    <submittedName>
        <fullName evidence="1">Uncharacterized protein</fullName>
    </submittedName>
</protein>
<dbReference type="Proteomes" id="UP001162164">
    <property type="component" value="Unassembled WGS sequence"/>
</dbReference>
<keyword evidence="2" id="KW-1185">Reference proteome</keyword>
<accession>A0ABQ9IW70</accession>
<organism evidence="1 2">
    <name type="scientific">Molorchus minor</name>
    <dbReference type="NCBI Taxonomy" id="1323400"/>
    <lineage>
        <taxon>Eukaryota</taxon>
        <taxon>Metazoa</taxon>
        <taxon>Ecdysozoa</taxon>
        <taxon>Arthropoda</taxon>
        <taxon>Hexapoda</taxon>
        <taxon>Insecta</taxon>
        <taxon>Pterygota</taxon>
        <taxon>Neoptera</taxon>
        <taxon>Endopterygota</taxon>
        <taxon>Coleoptera</taxon>
        <taxon>Polyphaga</taxon>
        <taxon>Cucujiformia</taxon>
        <taxon>Chrysomeloidea</taxon>
        <taxon>Cerambycidae</taxon>
        <taxon>Lamiinae</taxon>
        <taxon>Monochamini</taxon>
        <taxon>Molorchus</taxon>
    </lineage>
</organism>
<evidence type="ECO:0000313" key="2">
    <source>
        <dbReference type="Proteomes" id="UP001162164"/>
    </source>
</evidence>